<sequence length="109" mass="12585">MEKTFPLRRSFILKADVRLWKILGDYPAFQDAKGNELKAELGRILGNPNIVKEMKEIWDMKKPAILSALKSEKKQEIRSLLFSLEDCDPADEKGKNNNNYLFSDNMPIL</sequence>
<evidence type="ECO:0000313" key="1">
    <source>
        <dbReference type="Proteomes" id="UP000515163"/>
    </source>
</evidence>
<name>A0A6P8H7C4_ACTTE</name>
<protein>
    <submittedName>
        <fullName evidence="2">Uncharacterized protein LOC116288543</fullName>
    </submittedName>
</protein>
<proteinExistence type="predicted"/>
<dbReference type="OrthoDB" id="5985684at2759"/>
<gene>
    <name evidence="2" type="primary">LOC116288543</name>
</gene>
<reference evidence="2" key="1">
    <citation type="submission" date="2025-08" db="UniProtKB">
        <authorList>
            <consortium name="RefSeq"/>
        </authorList>
    </citation>
    <scope>IDENTIFICATION</scope>
    <source>
        <tissue evidence="2">Tentacle</tissue>
    </source>
</reference>
<keyword evidence="1" id="KW-1185">Reference proteome</keyword>
<dbReference type="RefSeq" id="XP_031551208.1">
    <property type="nucleotide sequence ID" value="XM_031695348.1"/>
</dbReference>
<dbReference type="Proteomes" id="UP000515163">
    <property type="component" value="Unplaced"/>
</dbReference>
<organism evidence="1 2">
    <name type="scientific">Actinia tenebrosa</name>
    <name type="common">Australian red waratah sea anemone</name>
    <dbReference type="NCBI Taxonomy" id="6105"/>
    <lineage>
        <taxon>Eukaryota</taxon>
        <taxon>Metazoa</taxon>
        <taxon>Cnidaria</taxon>
        <taxon>Anthozoa</taxon>
        <taxon>Hexacorallia</taxon>
        <taxon>Actiniaria</taxon>
        <taxon>Actiniidae</taxon>
        <taxon>Actinia</taxon>
    </lineage>
</organism>
<dbReference type="InParanoid" id="A0A6P8H7C4"/>
<accession>A0A6P8H7C4</accession>
<dbReference type="GeneID" id="116288543"/>
<dbReference type="KEGG" id="aten:116288543"/>
<evidence type="ECO:0000313" key="2">
    <source>
        <dbReference type="RefSeq" id="XP_031551208.1"/>
    </source>
</evidence>
<dbReference type="AlphaFoldDB" id="A0A6P8H7C4"/>